<sequence length="479" mass="51342">MYVHSCIDGSAAVKVPCGKGRWRSGASTERTCAVLEVEVIPTRELGNRSYVVHDGRTAVVVDPQRDLDRVEEVLEKAGAACGLVVETHVHNDYVTGGWELARRHGVPYVLSAEETVSFTCRPVRDGERLAVGSLTVEVVATPGHTDGHLAYVVTDGEAAPAVFTGGSLLYGTVGRTDLVDPERTEELARAQYRSARRLAARLPDDAAVYPTHGFGSFCSVGPCASGIDDAGPVTLADERRRNDALTEPDEDTFAARLVAGLTTYPAFYAQPLNRRGPGPADLAPPEPVDAAELRRRIADGQWVLDLRDRTAYAAGHLAGSVGIELGDQFSTYVSWLLPWGEPLTLVGESGEQVAAAQRQLARIGVDRPAGAAVGDVPGQRAYPRATFAEAAARPDGDLLVDVRRDDERAVGHILGSRHLPVHQLLPRIDELPRDRRLWLHCAGGFRASVAASLLERAGYDVVLVDDDYAKAVEAGIATG</sequence>
<protein>
    <submittedName>
        <fullName evidence="3">MBL fold metallo-hydrolase</fullName>
    </submittedName>
</protein>
<evidence type="ECO:0000256" key="1">
    <source>
        <dbReference type="ARBA" id="ARBA00022723"/>
    </source>
</evidence>
<evidence type="ECO:0000259" key="2">
    <source>
        <dbReference type="PROSITE" id="PS50206"/>
    </source>
</evidence>
<dbReference type="CDD" id="cd00158">
    <property type="entry name" value="RHOD"/>
    <property type="match status" value="2"/>
</dbReference>
<dbReference type="SUPFAM" id="SSF56281">
    <property type="entry name" value="Metallo-hydrolase/oxidoreductase"/>
    <property type="match status" value="1"/>
</dbReference>
<dbReference type="InterPro" id="IPR001279">
    <property type="entry name" value="Metallo-B-lactamas"/>
</dbReference>
<dbReference type="SUPFAM" id="SSF52821">
    <property type="entry name" value="Rhodanese/Cell cycle control phosphatase"/>
    <property type="match status" value="2"/>
</dbReference>
<dbReference type="InterPro" id="IPR051682">
    <property type="entry name" value="Mito_Persulfide_Diox"/>
</dbReference>
<dbReference type="EMBL" id="JAINVZ010000020">
    <property type="protein sequence ID" value="MBY8887929.1"/>
    <property type="molecule type" value="Genomic_DNA"/>
</dbReference>
<dbReference type="SMART" id="SM00450">
    <property type="entry name" value="RHOD"/>
    <property type="match status" value="2"/>
</dbReference>
<dbReference type="PROSITE" id="PS50206">
    <property type="entry name" value="RHODANESE_3"/>
    <property type="match status" value="2"/>
</dbReference>
<dbReference type="InterPro" id="IPR036866">
    <property type="entry name" value="RibonucZ/Hydroxyglut_hydro"/>
</dbReference>
<keyword evidence="1" id="KW-0479">Metal-binding</keyword>
<dbReference type="Pfam" id="PF00581">
    <property type="entry name" value="Rhodanese"/>
    <property type="match status" value="2"/>
</dbReference>
<comment type="caution">
    <text evidence="3">The sequence shown here is derived from an EMBL/GenBank/DDBJ whole genome shotgun (WGS) entry which is preliminary data.</text>
</comment>
<dbReference type="Proteomes" id="UP001198565">
    <property type="component" value="Unassembled WGS sequence"/>
</dbReference>
<feature type="domain" description="Rhodanese" evidence="2">
    <location>
        <begin position="297"/>
        <end position="367"/>
    </location>
</feature>
<organism evidence="3 4">
    <name type="scientific">Streptantibioticus parmotrematis</name>
    <dbReference type="NCBI Taxonomy" id="2873249"/>
    <lineage>
        <taxon>Bacteria</taxon>
        <taxon>Bacillati</taxon>
        <taxon>Actinomycetota</taxon>
        <taxon>Actinomycetes</taxon>
        <taxon>Kitasatosporales</taxon>
        <taxon>Streptomycetaceae</taxon>
        <taxon>Streptantibioticus</taxon>
    </lineage>
</organism>
<accession>A0ABS7QZ55</accession>
<evidence type="ECO:0000313" key="4">
    <source>
        <dbReference type="Proteomes" id="UP001198565"/>
    </source>
</evidence>
<gene>
    <name evidence="3" type="ORF">K7472_24260</name>
</gene>
<dbReference type="PANTHER" id="PTHR43084:SF1">
    <property type="entry name" value="PERSULFIDE DIOXYGENASE ETHE1, MITOCHONDRIAL"/>
    <property type="match status" value="1"/>
</dbReference>
<dbReference type="Pfam" id="PF00753">
    <property type="entry name" value="Lactamase_B"/>
    <property type="match status" value="1"/>
</dbReference>
<dbReference type="SMART" id="SM00849">
    <property type="entry name" value="Lactamase_B"/>
    <property type="match status" value="1"/>
</dbReference>
<dbReference type="CDD" id="cd07724">
    <property type="entry name" value="POD-like_MBL-fold"/>
    <property type="match status" value="1"/>
</dbReference>
<dbReference type="InterPro" id="IPR001763">
    <property type="entry name" value="Rhodanese-like_dom"/>
</dbReference>
<feature type="domain" description="Rhodanese" evidence="2">
    <location>
        <begin position="393"/>
        <end position="477"/>
    </location>
</feature>
<dbReference type="Gene3D" id="3.60.15.10">
    <property type="entry name" value="Ribonuclease Z/Hydroxyacylglutathione hydrolase-like"/>
    <property type="match status" value="1"/>
</dbReference>
<name>A0ABS7QZ55_9ACTN</name>
<dbReference type="InterPro" id="IPR036873">
    <property type="entry name" value="Rhodanese-like_dom_sf"/>
</dbReference>
<proteinExistence type="predicted"/>
<evidence type="ECO:0000313" key="3">
    <source>
        <dbReference type="EMBL" id="MBY8887929.1"/>
    </source>
</evidence>
<reference evidence="3 4" key="1">
    <citation type="submission" date="2021-08" db="EMBL/GenBank/DDBJ databases">
        <title>Streptomyces sp. PTM05 isolated from lichen.</title>
        <authorList>
            <person name="Somphong A."/>
            <person name="Phongsopitanun W."/>
            <person name="Tanasupawat S."/>
        </authorList>
    </citation>
    <scope>NUCLEOTIDE SEQUENCE [LARGE SCALE GENOMIC DNA]</scope>
    <source>
        <strain evidence="3 4">Ptm05</strain>
    </source>
</reference>
<keyword evidence="4" id="KW-1185">Reference proteome</keyword>
<dbReference type="PANTHER" id="PTHR43084">
    <property type="entry name" value="PERSULFIDE DIOXYGENASE ETHE1"/>
    <property type="match status" value="1"/>
</dbReference>
<dbReference type="Gene3D" id="3.40.250.10">
    <property type="entry name" value="Rhodanese-like domain"/>
    <property type="match status" value="2"/>
</dbReference>
<dbReference type="InterPro" id="IPR044528">
    <property type="entry name" value="POD-like_MBL-fold"/>
</dbReference>